<keyword evidence="2" id="KW-1185">Reference proteome</keyword>
<dbReference type="OrthoDB" id="2367075at2759"/>
<protein>
    <recommendedName>
        <fullName evidence="3">BTB domain-containing protein</fullName>
    </recommendedName>
</protein>
<dbReference type="RefSeq" id="XP_036631239.1">
    <property type="nucleotide sequence ID" value="XM_036777619.1"/>
</dbReference>
<dbReference type="Proteomes" id="UP000623687">
    <property type="component" value="Unassembled WGS sequence"/>
</dbReference>
<comment type="caution">
    <text evidence="1">The sequence shown here is derived from an EMBL/GenBank/DDBJ whole genome shotgun (WGS) entry which is preliminary data.</text>
</comment>
<dbReference type="GeneID" id="59377917"/>
<dbReference type="EMBL" id="JACETU010000005">
    <property type="protein sequence ID" value="KAF7428867.1"/>
    <property type="molecule type" value="Genomic_DNA"/>
</dbReference>
<sequence>MNTSIPTNGHAFYHRRSTVRNQAFYIDFAAFQAEDELFMAPTNYLKANSATFNQLLDLQLGADPTAGQSDENPIVLDGVSKVDFERFLGVAVAANYQGEPPVALGVPHWLSVLGLASLWGFHDLRRKTIEVVSSGGLTTMERLSYGRLLKVEKWGAQDASAVRQAFAAELYEICAIADALMVPVPETRTIPTRGQRQIAADNRTHLGIGARPPDIFDTHHPRIDRRSRNCARELSGSGPDLRFMPARVVEVQRVDGSVTELALFHRNQGDLERKVMPRMSRKQHAAEKMAGGMAF</sequence>
<evidence type="ECO:0000313" key="2">
    <source>
        <dbReference type="Proteomes" id="UP000623687"/>
    </source>
</evidence>
<organism evidence="1 2">
    <name type="scientific">Pleurotus ostreatus</name>
    <name type="common">Oyster mushroom</name>
    <name type="synonym">White-rot fungus</name>
    <dbReference type="NCBI Taxonomy" id="5322"/>
    <lineage>
        <taxon>Eukaryota</taxon>
        <taxon>Fungi</taxon>
        <taxon>Dikarya</taxon>
        <taxon>Basidiomycota</taxon>
        <taxon>Agaricomycotina</taxon>
        <taxon>Agaricomycetes</taxon>
        <taxon>Agaricomycetidae</taxon>
        <taxon>Agaricales</taxon>
        <taxon>Pleurotineae</taxon>
        <taxon>Pleurotaceae</taxon>
        <taxon>Pleurotus</taxon>
    </lineage>
</organism>
<accession>A0A8H7DS57</accession>
<reference evidence="1" key="1">
    <citation type="submission" date="2019-07" db="EMBL/GenBank/DDBJ databases">
        <authorList>
            <person name="Palmer J.M."/>
        </authorList>
    </citation>
    <scope>NUCLEOTIDE SEQUENCE</scope>
    <source>
        <strain evidence="1">PC9</strain>
    </source>
</reference>
<evidence type="ECO:0000313" key="1">
    <source>
        <dbReference type="EMBL" id="KAF7428867.1"/>
    </source>
</evidence>
<proteinExistence type="predicted"/>
<dbReference type="AlphaFoldDB" id="A0A8H7DS57"/>
<evidence type="ECO:0008006" key="3">
    <source>
        <dbReference type="Google" id="ProtNLM"/>
    </source>
</evidence>
<dbReference type="VEuPathDB" id="FungiDB:PC9H_008099"/>
<gene>
    <name evidence="1" type="ORF">PC9H_008099</name>
</gene>
<name>A0A8H7DS57_PLEOS</name>